<evidence type="ECO:0000313" key="3">
    <source>
        <dbReference type="Proteomes" id="UP000697998"/>
    </source>
</evidence>
<gene>
    <name evidence="2" type="ORF">IPJ27_22820</name>
</gene>
<organism evidence="2 3">
    <name type="scientific">Candidatus Accumulibacter proximus</name>
    <dbReference type="NCBI Taxonomy" id="2954385"/>
    <lineage>
        <taxon>Bacteria</taxon>
        <taxon>Pseudomonadati</taxon>
        <taxon>Pseudomonadota</taxon>
        <taxon>Betaproteobacteria</taxon>
        <taxon>Candidatus Accumulibacter</taxon>
    </lineage>
</organism>
<accession>A0A935Q1L7</accession>
<sequence>MVQAHIRKAVDADIQAISTLAMSSFGTSEGPEIVQLIGDLLVDVTARPVLSLVAIVDGRVVGHVLFSTVRLKPPGQDVSAALLAPLAVHPECQSQGIGSQLVAAGIEQLSDAGVDLVFVLGHPAYYPRFGFFEAGIKGFEAPYPIPEKNAAAWMMRELHPGVIGSTRGQVTCADALADPKYWRE</sequence>
<protein>
    <submittedName>
        <fullName evidence="2">N-acetyltransferase</fullName>
    </submittedName>
</protein>
<feature type="domain" description="N-acetyltransferase" evidence="1">
    <location>
        <begin position="4"/>
        <end position="159"/>
    </location>
</feature>
<proteinExistence type="predicted"/>
<dbReference type="EMBL" id="JADJMH010000034">
    <property type="protein sequence ID" value="MBK7677365.1"/>
    <property type="molecule type" value="Genomic_DNA"/>
</dbReference>
<reference evidence="2 3" key="1">
    <citation type="submission" date="2020-10" db="EMBL/GenBank/DDBJ databases">
        <title>Connecting structure to function with the recovery of over 1000 high-quality activated sludge metagenome-assembled genomes encoding full-length rRNA genes using long-read sequencing.</title>
        <authorList>
            <person name="Singleton C.M."/>
            <person name="Petriglieri F."/>
            <person name="Kristensen J.M."/>
            <person name="Kirkegaard R.H."/>
            <person name="Michaelsen T.Y."/>
            <person name="Andersen M.H."/>
            <person name="Karst S.M."/>
            <person name="Dueholm M.S."/>
            <person name="Nielsen P.H."/>
            <person name="Albertsen M."/>
        </authorList>
    </citation>
    <scope>NUCLEOTIDE SEQUENCE [LARGE SCALE GENOMIC DNA]</scope>
    <source>
        <strain evidence="2">EsbW_18-Q3-R4-48_BATAC.285</strain>
    </source>
</reference>
<evidence type="ECO:0000313" key="2">
    <source>
        <dbReference type="EMBL" id="MBK7677365.1"/>
    </source>
</evidence>
<evidence type="ECO:0000259" key="1">
    <source>
        <dbReference type="PROSITE" id="PS51186"/>
    </source>
</evidence>
<dbReference type="CDD" id="cd04301">
    <property type="entry name" value="NAT_SF"/>
    <property type="match status" value="1"/>
</dbReference>
<name>A0A935Q1L7_9PROT</name>
<dbReference type="InterPro" id="IPR016181">
    <property type="entry name" value="Acyl_CoA_acyltransferase"/>
</dbReference>
<dbReference type="InterPro" id="IPR000182">
    <property type="entry name" value="GNAT_dom"/>
</dbReference>
<comment type="caution">
    <text evidence="2">The sequence shown here is derived from an EMBL/GenBank/DDBJ whole genome shotgun (WGS) entry which is preliminary data.</text>
</comment>
<dbReference type="Gene3D" id="3.40.630.30">
    <property type="match status" value="1"/>
</dbReference>
<dbReference type="PROSITE" id="PS51186">
    <property type="entry name" value="GNAT"/>
    <property type="match status" value="1"/>
</dbReference>
<dbReference type="Pfam" id="PF13527">
    <property type="entry name" value="Acetyltransf_9"/>
    <property type="match status" value="1"/>
</dbReference>
<dbReference type="GO" id="GO:0016747">
    <property type="term" value="F:acyltransferase activity, transferring groups other than amino-acyl groups"/>
    <property type="evidence" value="ECO:0007669"/>
    <property type="project" value="InterPro"/>
</dbReference>
<dbReference type="SUPFAM" id="SSF55729">
    <property type="entry name" value="Acyl-CoA N-acyltransferases (Nat)"/>
    <property type="match status" value="1"/>
</dbReference>
<dbReference type="Proteomes" id="UP000697998">
    <property type="component" value="Unassembled WGS sequence"/>
</dbReference>
<dbReference type="AlphaFoldDB" id="A0A935Q1L7"/>